<evidence type="ECO:0000313" key="3">
    <source>
        <dbReference type="Proteomes" id="UP001478133"/>
    </source>
</evidence>
<feature type="transmembrane region" description="Helical" evidence="1">
    <location>
        <begin position="70"/>
        <end position="89"/>
    </location>
</feature>
<dbReference type="InterPro" id="IPR019074">
    <property type="entry name" value="YabQ"/>
</dbReference>
<keyword evidence="1" id="KW-0812">Transmembrane</keyword>
<feature type="transmembrane region" description="Helical" evidence="1">
    <location>
        <begin position="41"/>
        <end position="64"/>
    </location>
</feature>
<gene>
    <name evidence="2" type="primary">yabQ</name>
    <name evidence="2" type="ORF">ABFO16_03815</name>
</gene>
<protein>
    <submittedName>
        <fullName evidence="2">Spore cortex biosynthesis protein YabQ</fullName>
    </submittedName>
</protein>
<organism evidence="2 3">
    <name type="scientific">Ruminococcoides intestinihominis</name>
    <dbReference type="NCBI Taxonomy" id="3133161"/>
    <lineage>
        <taxon>Bacteria</taxon>
        <taxon>Bacillati</taxon>
        <taxon>Bacillota</taxon>
        <taxon>Clostridia</taxon>
        <taxon>Eubacteriales</taxon>
        <taxon>Oscillospiraceae</taxon>
        <taxon>Ruminococcoides</taxon>
    </lineage>
</organism>
<keyword evidence="1" id="KW-1133">Transmembrane helix</keyword>
<dbReference type="EMBL" id="JBBMFI010000009">
    <property type="protein sequence ID" value="MEQ2565359.1"/>
    <property type="molecule type" value="Genomic_DNA"/>
</dbReference>
<evidence type="ECO:0000313" key="2">
    <source>
        <dbReference type="EMBL" id="MEQ2565359.1"/>
    </source>
</evidence>
<dbReference type="NCBIfam" id="TIGR02893">
    <property type="entry name" value="spore_yabQ"/>
    <property type="match status" value="1"/>
</dbReference>
<comment type="caution">
    <text evidence="2">The sequence shown here is derived from an EMBL/GenBank/DDBJ whole genome shotgun (WGS) entry which is preliminary data.</text>
</comment>
<proteinExistence type="predicted"/>
<dbReference type="RefSeq" id="WP_022506185.1">
    <property type="nucleotide sequence ID" value="NZ_JBBMEY010000010.1"/>
</dbReference>
<keyword evidence="3" id="KW-1185">Reference proteome</keyword>
<feature type="transmembrane region" description="Helical" evidence="1">
    <location>
        <begin position="6"/>
        <end position="29"/>
    </location>
</feature>
<accession>A0ABV1HSR0</accession>
<name>A0ABV1HSR0_9FIRM</name>
<dbReference type="Proteomes" id="UP001478133">
    <property type="component" value="Unassembled WGS sequence"/>
</dbReference>
<keyword evidence="1" id="KW-0472">Membrane</keyword>
<sequence length="153" mass="18331">MALYQTFHPIVFLFSLLWGIFIYIVYEVLRFIRVITRNNKIVVFVTDLLFMIFSAIVAFMFSLAYNFGQLRIYMIVGFFLSFIVLRLTLGRLSIVLFTKFYSIFCTFSRKIIKFFKKVLAKLLKFFTPLVYNLCKEKRVLFFINKGSKNDRRK</sequence>
<reference evidence="2 3" key="1">
    <citation type="submission" date="2024-03" db="EMBL/GenBank/DDBJ databases">
        <title>Human intestinal bacterial collection.</title>
        <authorList>
            <person name="Pauvert C."/>
            <person name="Hitch T.C.A."/>
            <person name="Clavel T."/>
        </authorList>
    </citation>
    <scope>NUCLEOTIDE SEQUENCE [LARGE SCALE GENOMIC DNA]</scope>
    <source>
        <strain evidence="2 3">CLA-AP-H18</strain>
    </source>
</reference>
<dbReference type="Pfam" id="PF09578">
    <property type="entry name" value="Spore_YabQ"/>
    <property type="match status" value="1"/>
</dbReference>
<evidence type="ECO:0000256" key="1">
    <source>
        <dbReference type="SAM" id="Phobius"/>
    </source>
</evidence>